<feature type="transmembrane region" description="Helical" evidence="1">
    <location>
        <begin position="120"/>
        <end position="139"/>
    </location>
</feature>
<dbReference type="EMBL" id="JAUHHV010000011">
    <property type="protein sequence ID" value="KAK1407617.1"/>
    <property type="molecule type" value="Genomic_DNA"/>
</dbReference>
<name>A0AAD8JN74_TARER</name>
<keyword evidence="1" id="KW-0812">Transmembrane</keyword>
<evidence type="ECO:0000313" key="2">
    <source>
        <dbReference type="EMBL" id="KAK1407617.1"/>
    </source>
</evidence>
<proteinExistence type="predicted"/>
<sequence length="251" mass="28723">MGEHVAITVADAPSCSDDPVMPSVYYVLLILRSLIICISAAFNVYFEIEHAFENNKAFSNICLYASMWVAITYVVMLRSLPIKEENATYNLLKLSGSFAASLAPFSFLMVIFIPPKLNWIGYLLVCVMFEITVVCFQLYDLQQDNKPSTCNDVALASIPLLAFLIIFFPKSCSIYMTYVTLGLETAYHCITYSTFFYKKVRNPEACAMFIRERRKRNAYRRTQEDVEDEDNDKLPPICHLSYMMPIGRPSY</sequence>
<keyword evidence="1" id="KW-0472">Membrane</keyword>
<feature type="transmembrane region" description="Helical" evidence="1">
    <location>
        <begin position="24"/>
        <end position="45"/>
    </location>
</feature>
<dbReference type="Proteomes" id="UP001229421">
    <property type="component" value="Unassembled WGS sequence"/>
</dbReference>
<evidence type="ECO:0000256" key="1">
    <source>
        <dbReference type="SAM" id="Phobius"/>
    </source>
</evidence>
<dbReference type="AlphaFoldDB" id="A0AAD8JN74"/>
<reference evidence="2" key="1">
    <citation type="journal article" date="2023" name="bioRxiv">
        <title>Improved chromosome-level genome assembly for marigold (Tagetes erecta).</title>
        <authorList>
            <person name="Jiang F."/>
            <person name="Yuan L."/>
            <person name="Wang S."/>
            <person name="Wang H."/>
            <person name="Xu D."/>
            <person name="Wang A."/>
            <person name="Fan W."/>
        </authorList>
    </citation>
    <scope>NUCLEOTIDE SEQUENCE</scope>
    <source>
        <strain evidence="2">WSJ</strain>
        <tissue evidence="2">Leaf</tissue>
    </source>
</reference>
<comment type="caution">
    <text evidence="2">The sequence shown here is derived from an EMBL/GenBank/DDBJ whole genome shotgun (WGS) entry which is preliminary data.</text>
</comment>
<gene>
    <name evidence="2" type="ORF">QVD17_39237</name>
</gene>
<protein>
    <submittedName>
        <fullName evidence="2">Uncharacterized protein</fullName>
    </submittedName>
</protein>
<keyword evidence="3" id="KW-1185">Reference proteome</keyword>
<organism evidence="2 3">
    <name type="scientific">Tagetes erecta</name>
    <name type="common">African marigold</name>
    <dbReference type="NCBI Taxonomy" id="13708"/>
    <lineage>
        <taxon>Eukaryota</taxon>
        <taxon>Viridiplantae</taxon>
        <taxon>Streptophyta</taxon>
        <taxon>Embryophyta</taxon>
        <taxon>Tracheophyta</taxon>
        <taxon>Spermatophyta</taxon>
        <taxon>Magnoliopsida</taxon>
        <taxon>eudicotyledons</taxon>
        <taxon>Gunneridae</taxon>
        <taxon>Pentapetalae</taxon>
        <taxon>asterids</taxon>
        <taxon>campanulids</taxon>
        <taxon>Asterales</taxon>
        <taxon>Asteraceae</taxon>
        <taxon>Asteroideae</taxon>
        <taxon>Heliantheae alliance</taxon>
        <taxon>Tageteae</taxon>
        <taxon>Tagetes</taxon>
    </lineage>
</organism>
<evidence type="ECO:0000313" key="3">
    <source>
        <dbReference type="Proteomes" id="UP001229421"/>
    </source>
</evidence>
<feature type="transmembrane region" description="Helical" evidence="1">
    <location>
        <begin position="57"/>
        <end position="76"/>
    </location>
</feature>
<feature type="transmembrane region" description="Helical" evidence="1">
    <location>
        <begin position="96"/>
        <end position="113"/>
    </location>
</feature>
<keyword evidence="1" id="KW-1133">Transmembrane helix</keyword>
<accession>A0AAD8JN74</accession>